<evidence type="ECO:0000313" key="4">
    <source>
        <dbReference type="Proteomes" id="UP000326553"/>
    </source>
</evidence>
<feature type="region of interest" description="Disordered" evidence="1">
    <location>
        <begin position="1"/>
        <end position="34"/>
    </location>
</feature>
<keyword evidence="2" id="KW-0812">Transmembrane</keyword>
<accession>A0A5J6HSH7</accession>
<evidence type="ECO:0000313" key="3">
    <source>
        <dbReference type="EMBL" id="QEV21250.1"/>
    </source>
</evidence>
<dbReference type="Proteomes" id="UP000326553">
    <property type="component" value="Chromosome"/>
</dbReference>
<organism evidence="3 4">
    <name type="scientific">Streptomyces alboniger</name>
    <dbReference type="NCBI Taxonomy" id="132473"/>
    <lineage>
        <taxon>Bacteria</taxon>
        <taxon>Bacillati</taxon>
        <taxon>Actinomycetota</taxon>
        <taxon>Actinomycetes</taxon>
        <taxon>Kitasatosporales</taxon>
        <taxon>Streptomycetaceae</taxon>
        <taxon>Streptomyces</taxon>
        <taxon>Streptomyces aurantiacus group</taxon>
    </lineage>
</organism>
<sequence>MTHDSDLRSGPRHTRPRPSPRPSAPLARVLPKTDEPPAPAPIRAAFALWLTAVAAGVFETVLAVIGEVADGDASTGDLAGGLALRVAVYSAAVLVAVRMRRGGNWARLTLAGVLGVFGTLSLVVEPARRLADGHPVGEAFRDLDAVDVLFGGSRLLHLTAVLTAVFLMFRPAANAWFKRTAR</sequence>
<name>A0A5J6HSH7_STRAD</name>
<evidence type="ECO:0000256" key="1">
    <source>
        <dbReference type="SAM" id="MobiDB-lite"/>
    </source>
</evidence>
<dbReference type="AlphaFoldDB" id="A0A5J6HSH7"/>
<keyword evidence="2" id="KW-1133">Transmembrane helix</keyword>
<dbReference type="EMBL" id="CP023695">
    <property type="protein sequence ID" value="QEV21250.1"/>
    <property type="molecule type" value="Genomic_DNA"/>
</dbReference>
<evidence type="ECO:0000256" key="2">
    <source>
        <dbReference type="SAM" id="Phobius"/>
    </source>
</evidence>
<feature type="transmembrane region" description="Helical" evidence="2">
    <location>
        <begin position="155"/>
        <end position="177"/>
    </location>
</feature>
<feature type="transmembrane region" description="Helical" evidence="2">
    <location>
        <begin position="104"/>
        <end position="124"/>
    </location>
</feature>
<dbReference type="KEGG" id="salw:CP975_30235"/>
<protein>
    <submittedName>
        <fullName evidence="3">Uncharacterized protein</fullName>
    </submittedName>
</protein>
<feature type="transmembrane region" description="Helical" evidence="2">
    <location>
        <begin position="78"/>
        <end position="97"/>
    </location>
</feature>
<reference evidence="3 4" key="1">
    <citation type="submission" date="2017-09" db="EMBL/GenBank/DDBJ databases">
        <authorList>
            <person name="Lee N."/>
            <person name="Cho B.-K."/>
        </authorList>
    </citation>
    <scope>NUCLEOTIDE SEQUENCE [LARGE SCALE GENOMIC DNA]</scope>
    <source>
        <strain evidence="3 4">ATCC 12461</strain>
    </source>
</reference>
<proteinExistence type="predicted"/>
<dbReference type="RefSeq" id="WP_055528623.1">
    <property type="nucleotide sequence ID" value="NZ_CP023695.1"/>
</dbReference>
<keyword evidence="4" id="KW-1185">Reference proteome</keyword>
<feature type="transmembrane region" description="Helical" evidence="2">
    <location>
        <begin position="46"/>
        <end position="66"/>
    </location>
</feature>
<keyword evidence="2" id="KW-0472">Membrane</keyword>
<gene>
    <name evidence="3" type="ORF">CP975_30235</name>
</gene>
<dbReference type="OrthoDB" id="4476959at2"/>